<dbReference type="AlphaFoldDB" id="A0A1Q9LRN3"/>
<dbReference type="Gene3D" id="1.10.620.20">
    <property type="entry name" value="Ribonucleotide Reductase, subunit A"/>
    <property type="match status" value="1"/>
</dbReference>
<name>A0A1Q9LRN3_9PSEU</name>
<evidence type="ECO:0000313" key="1">
    <source>
        <dbReference type="EMBL" id="OLR94682.1"/>
    </source>
</evidence>
<organism evidence="1 2">
    <name type="scientific">Actinokineospora bangkokensis</name>
    <dbReference type="NCBI Taxonomy" id="1193682"/>
    <lineage>
        <taxon>Bacteria</taxon>
        <taxon>Bacillati</taxon>
        <taxon>Actinomycetota</taxon>
        <taxon>Actinomycetes</taxon>
        <taxon>Pseudonocardiales</taxon>
        <taxon>Pseudonocardiaceae</taxon>
        <taxon>Actinokineospora</taxon>
    </lineage>
</organism>
<gene>
    <name evidence="1" type="ORF">BJP25_09945</name>
</gene>
<dbReference type="STRING" id="1193682.BJP25_09945"/>
<dbReference type="InterPro" id="IPR012348">
    <property type="entry name" value="RNR-like"/>
</dbReference>
<keyword evidence="2" id="KW-1185">Reference proteome</keyword>
<dbReference type="CDD" id="cd00657">
    <property type="entry name" value="Ferritin_like"/>
    <property type="match status" value="1"/>
</dbReference>
<evidence type="ECO:0000313" key="2">
    <source>
        <dbReference type="Proteomes" id="UP000186040"/>
    </source>
</evidence>
<dbReference type="SUPFAM" id="SSF47240">
    <property type="entry name" value="Ferritin-like"/>
    <property type="match status" value="1"/>
</dbReference>
<accession>A0A1Q9LRN3</accession>
<dbReference type="GO" id="GO:0016491">
    <property type="term" value="F:oxidoreductase activity"/>
    <property type="evidence" value="ECO:0007669"/>
    <property type="project" value="InterPro"/>
</dbReference>
<sequence length="364" mass="41916">MEEPVSTRMYALPIDQTNWQVPTGGTTVFDWEYDEGRDRLLNLYEKGKQKQWDAAERLDWSIEVDCNDPMGVPEQTIAIYGSRVWDSLGPKDRGMVRHHLAAWQFSQFLHGEQGALICSSKIVHTVPGLDAKFYAATQVMDEARHMEVYSRYLREKLQLAYPINPSLKSLLNDVISDSRWDMTYLGMQVLIEGLALAAFGLIRDNATEPLAQALNTYVMQDEARHVAFGRLTLREYYPQLTQAERDEREEFCIEACYAMQERFVGEEVWRNLDIDADECIAYMRASEHFRAFRSHLFSRIVPTLNDLGLFGDKMRHAFAEMGIIGYEHHDLDALIAQDEQIAGDLDLARIQQVDRVIDYATNDD</sequence>
<dbReference type="Pfam" id="PF11583">
    <property type="entry name" value="AurF"/>
    <property type="match status" value="1"/>
</dbReference>
<comment type="caution">
    <text evidence="1">The sequence shown here is derived from an EMBL/GenBank/DDBJ whole genome shotgun (WGS) entry which is preliminary data.</text>
</comment>
<dbReference type="EMBL" id="MKQR01000007">
    <property type="protein sequence ID" value="OLR94682.1"/>
    <property type="molecule type" value="Genomic_DNA"/>
</dbReference>
<dbReference type="InterPro" id="IPR025859">
    <property type="entry name" value="AurF/CmlI"/>
</dbReference>
<reference evidence="1 2" key="1">
    <citation type="submission" date="2016-10" db="EMBL/GenBank/DDBJ databases">
        <title>The Draft Genome Sequence of Actinokineospora bangkokensis 44EHWT reveals the biosynthetic pathway of antifungal compounds Thailandins with unusual extender unit butylmalonyl-CoA.</title>
        <authorList>
            <person name="Greule A."/>
            <person name="Intra B."/>
            <person name="Flemming S."/>
            <person name="Rommel M.G."/>
            <person name="Panbangred W."/>
            <person name="Bechthold A."/>
        </authorList>
    </citation>
    <scope>NUCLEOTIDE SEQUENCE [LARGE SCALE GENOMIC DNA]</scope>
    <source>
        <strain evidence="1 2">44EHW</strain>
    </source>
</reference>
<dbReference type="Proteomes" id="UP000186040">
    <property type="component" value="Unassembled WGS sequence"/>
</dbReference>
<protein>
    <submittedName>
        <fullName evidence="1">Aminobenzoate oxygenase</fullName>
    </submittedName>
</protein>
<dbReference type="InterPro" id="IPR009078">
    <property type="entry name" value="Ferritin-like_SF"/>
</dbReference>
<dbReference type="OrthoDB" id="5500270at2"/>
<proteinExistence type="predicted"/>